<evidence type="ECO:0000313" key="1">
    <source>
        <dbReference type="EMBL" id="RYR34165.1"/>
    </source>
</evidence>
<proteinExistence type="predicted"/>
<accession>A0A445B648</accession>
<evidence type="ECO:0000313" key="2">
    <source>
        <dbReference type="Proteomes" id="UP000289738"/>
    </source>
</evidence>
<dbReference type="EMBL" id="SDMP01000010">
    <property type="protein sequence ID" value="RYR34165.1"/>
    <property type="molecule type" value="Genomic_DNA"/>
</dbReference>
<dbReference type="AlphaFoldDB" id="A0A445B648"/>
<organism evidence="1 2">
    <name type="scientific">Arachis hypogaea</name>
    <name type="common">Peanut</name>
    <dbReference type="NCBI Taxonomy" id="3818"/>
    <lineage>
        <taxon>Eukaryota</taxon>
        <taxon>Viridiplantae</taxon>
        <taxon>Streptophyta</taxon>
        <taxon>Embryophyta</taxon>
        <taxon>Tracheophyta</taxon>
        <taxon>Spermatophyta</taxon>
        <taxon>Magnoliopsida</taxon>
        <taxon>eudicotyledons</taxon>
        <taxon>Gunneridae</taxon>
        <taxon>Pentapetalae</taxon>
        <taxon>rosids</taxon>
        <taxon>fabids</taxon>
        <taxon>Fabales</taxon>
        <taxon>Fabaceae</taxon>
        <taxon>Papilionoideae</taxon>
        <taxon>50 kb inversion clade</taxon>
        <taxon>dalbergioids sensu lato</taxon>
        <taxon>Dalbergieae</taxon>
        <taxon>Pterocarpus clade</taxon>
        <taxon>Arachis</taxon>
    </lineage>
</organism>
<reference evidence="1 2" key="1">
    <citation type="submission" date="2019-01" db="EMBL/GenBank/DDBJ databases">
        <title>Sequencing of cultivated peanut Arachis hypogaea provides insights into genome evolution and oil improvement.</title>
        <authorList>
            <person name="Chen X."/>
        </authorList>
    </citation>
    <scope>NUCLEOTIDE SEQUENCE [LARGE SCALE GENOMIC DNA]</scope>
    <source>
        <strain evidence="2">cv. Fuhuasheng</strain>
        <tissue evidence="1">Leaves</tissue>
    </source>
</reference>
<protein>
    <submittedName>
        <fullName evidence="1">Uncharacterized protein</fullName>
    </submittedName>
</protein>
<dbReference type="Proteomes" id="UP000289738">
    <property type="component" value="Chromosome A10"/>
</dbReference>
<comment type="caution">
    <text evidence="1">The sequence shown here is derived from an EMBL/GenBank/DDBJ whole genome shotgun (WGS) entry which is preliminary data.</text>
</comment>
<gene>
    <name evidence="1" type="ORF">Ahy_A10g048901</name>
</gene>
<name>A0A445B648_ARAHY</name>
<sequence length="130" mass="15233">MIAKRSLRTIMSIEANVMEVTNTLVNKYLFEKPSFMHGGCDYDDKRLYHPQKRRLLRVCIRTDHILCEMYDHSKLYSNIIAEAIRPLIEDDPSIKVKSVITEVPSKFNYTIGYHKAWLAKQKAVKKIFGR</sequence>
<keyword evidence="2" id="KW-1185">Reference proteome</keyword>